<protein>
    <submittedName>
        <fullName evidence="1">Uncharacterized protein</fullName>
    </submittedName>
</protein>
<evidence type="ECO:0000313" key="2">
    <source>
        <dbReference type="Proteomes" id="UP001153332"/>
    </source>
</evidence>
<proteinExistence type="predicted"/>
<sequence length="722" mass="78957">MLGVSATVEVVDRATICPVDCHPVTIGTTRADLGGGSLASGLGPVTCNVLFAMKNRLLLRSLNRTLASLAHQPSRAAIVSNRHYSTHPPNARLNLPTDYSTTPLLAHSPQTALNSPELPPEVKNGTTKRMNLFQAVNDALATALAEDENVLIFGEDVAFGGVFRCTMKLAEDFGADRVFNTPLTEQGIMGFGIGLAAEGMRPIAEIQFADYVFPAFDQLVNEAAKYRYREGKTGRSVGGLTVRMPCGGVGHGALYHSQSPESLFTHVPGLRVIMPRSPLQAKGLLLSAIRSNDPCIFMEPKILYRAAVEQVPTSPYTLPLSKAEVLKEGENVTIISYGQPLYTCQAALQQAEKDLGISVELIDLRTVYPWDRETVFASVRKTGRCMVVHESMINAGIGAEVSAAIQGDAETFLRLEAPVTRVAGWSIHMPLMFEKFNIPDVARVYDGIKKCDQWYAGPSGRHRTDTDSFSRNLTDIKSLTINEPSLVSELGPAFEKYNEEQFATVKLPASSQQVVISSHNSLGDGRYFDVESSSSFSFDHATQKASDVQSYALEGAHVDLVKSTLKSLSTYVQEHYPSASYGVYPTENDTKLAIIVVANKYSPNNFWNGRWRSLYIFDPSSGSLEGSIKVDVHYYEDGNVRLLTNKPITASISSDTGAGICKEIAAGERKYQEELNRGFTSLSEGAFKSLRRQLPVTRQKIEWDRVASYRVGQDIGGGSSRR</sequence>
<gene>
    <name evidence="1" type="ORF">O1611_g7197</name>
</gene>
<accession>A0ACC2JFY6</accession>
<dbReference type="Proteomes" id="UP001153332">
    <property type="component" value="Unassembled WGS sequence"/>
</dbReference>
<keyword evidence="2" id="KW-1185">Reference proteome</keyword>
<organism evidence="1 2">
    <name type="scientific">Lasiodiplodia mahajangana</name>
    <dbReference type="NCBI Taxonomy" id="1108764"/>
    <lineage>
        <taxon>Eukaryota</taxon>
        <taxon>Fungi</taxon>
        <taxon>Dikarya</taxon>
        <taxon>Ascomycota</taxon>
        <taxon>Pezizomycotina</taxon>
        <taxon>Dothideomycetes</taxon>
        <taxon>Dothideomycetes incertae sedis</taxon>
        <taxon>Botryosphaeriales</taxon>
        <taxon>Botryosphaeriaceae</taxon>
        <taxon>Lasiodiplodia</taxon>
    </lineage>
</organism>
<comment type="caution">
    <text evidence="1">The sequence shown here is derived from an EMBL/GenBank/DDBJ whole genome shotgun (WGS) entry which is preliminary data.</text>
</comment>
<dbReference type="EMBL" id="JAPUUL010001856">
    <property type="protein sequence ID" value="KAJ8126441.1"/>
    <property type="molecule type" value="Genomic_DNA"/>
</dbReference>
<evidence type="ECO:0000313" key="1">
    <source>
        <dbReference type="EMBL" id="KAJ8126441.1"/>
    </source>
</evidence>
<name>A0ACC2JFY6_9PEZI</name>
<reference evidence="1" key="1">
    <citation type="submission" date="2022-12" db="EMBL/GenBank/DDBJ databases">
        <title>Genome Sequence of Lasiodiplodia mahajangana.</title>
        <authorList>
            <person name="Buettner E."/>
        </authorList>
    </citation>
    <scope>NUCLEOTIDE SEQUENCE</scope>
    <source>
        <strain evidence="1">VT137</strain>
    </source>
</reference>